<dbReference type="Proteomes" id="UP000051913">
    <property type="component" value="Unassembled WGS sequence"/>
</dbReference>
<keyword evidence="2" id="KW-1185">Reference proteome</keyword>
<evidence type="ECO:0008006" key="3">
    <source>
        <dbReference type="Google" id="ProtNLM"/>
    </source>
</evidence>
<proteinExistence type="predicted"/>
<dbReference type="AlphaFoldDB" id="A0A0R3KUL0"/>
<evidence type="ECO:0000313" key="2">
    <source>
        <dbReference type="Proteomes" id="UP000051913"/>
    </source>
</evidence>
<evidence type="ECO:0000313" key="1">
    <source>
        <dbReference type="EMBL" id="KRQ99291.1"/>
    </source>
</evidence>
<reference evidence="1 2" key="1">
    <citation type="submission" date="2014-03" db="EMBL/GenBank/DDBJ databases">
        <title>Bradyrhizobium valentinum sp. nov., isolated from effective nodules of Lupinus mariae-josephae, a lupine endemic of basic-lime soils in Eastern Spain.</title>
        <authorList>
            <person name="Duran D."/>
            <person name="Rey L."/>
            <person name="Navarro A."/>
            <person name="Busquets A."/>
            <person name="Imperial J."/>
            <person name="Ruiz-Argueso T."/>
        </authorList>
    </citation>
    <scope>NUCLEOTIDE SEQUENCE [LARGE SCALE GENOMIC DNA]</scope>
    <source>
        <strain evidence="1 2">LmjM3</strain>
    </source>
</reference>
<name>A0A0R3KUL0_9BRAD</name>
<comment type="caution">
    <text evidence="1">The sequence shown here is derived from an EMBL/GenBank/DDBJ whole genome shotgun (WGS) entry which is preliminary data.</text>
</comment>
<gene>
    <name evidence="1" type="ORF">CP49_11890</name>
</gene>
<dbReference type="Pfam" id="PF06995">
    <property type="entry name" value="Phage_P2_GpU"/>
    <property type="match status" value="1"/>
</dbReference>
<protein>
    <recommendedName>
        <fullName evidence="3">Phage tail protein</fullName>
    </recommendedName>
</protein>
<dbReference type="EMBL" id="LLXX01000173">
    <property type="protein sequence ID" value="KRQ99291.1"/>
    <property type="molecule type" value="Genomic_DNA"/>
</dbReference>
<accession>A0A0R3KUL0</accession>
<organism evidence="1 2">
    <name type="scientific">Bradyrhizobium valentinum</name>
    <dbReference type="NCBI Taxonomy" id="1518501"/>
    <lineage>
        <taxon>Bacteria</taxon>
        <taxon>Pseudomonadati</taxon>
        <taxon>Pseudomonadota</taxon>
        <taxon>Alphaproteobacteria</taxon>
        <taxon>Hyphomicrobiales</taxon>
        <taxon>Nitrobacteraceae</taxon>
        <taxon>Bradyrhizobium</taxon>
    </lineage>
</organism>
<dbReference type="RefSeq" id="WP_057853943.1">
    <property type="nucleotide sequence ID" value="NZ_LLXX01000173.1"/>
</dbReference>
<dbReference type="InterPro" id="IPR009734">
    <property type="entry name" value="Myoviridae_GpU"/>
</dbReference>
<sequence>MLLQVGPLQFSIAPMNAHEITREAATDYAKKEVVGRRKIYEHVGEGDDKRTIQGKLFPLKTGGAGALQLLHTMRETGSPQYCMRGDGYAMGWFVIMNVNETHRHLSPDGVGQEIDVTITLERADSPGAMGAFMSLFGLAP</sequence>